<dbReference type="AlphaFoldDB" id="A0A1Y6BIU1"/>
<name>A0A1Y6BIU1_9BACT</name>
<evidence type="ECO:0000313" key="4">
    <source>
        <dbReference type="Proteomes" id="UP000192907"/>
    </source>
</evidence>
<proteinExistence type="predicted"/>
<dbReference type="EMBL" id="FWZT01000005">
    <property type="protein sequence ID" value="SMF13486.1"/>
    <property type="molecule type" value="Genomic_DNA"/>
</dbReference>
<dbReference type="RefSeq" id="WP_132317239.1">
    <property type="nucleotide sequence ID" value="NZ_FWZT01000005.1"/>
</dbReference>
<organism evidence="3 4">
    <name type="scientific">Pseudobacteriovorax antillogorgiicola</name>
    <dbReference type="NCBI Taxonomy" id="1513793"/>
    <lineage>
        <taxon>Bacteria</taxon>
        <taxon>Pseudomonadati</taxon>
        <taxon>Bdellovibrionota</taxon>
        <taxon>Oligoflexia</taxon>
        <taxon>Oligoflexales</taxon>
        <taxon>Pseudobacteriovoracaceae</taxon>
        <taxon>Pseudobacteriovorax</taxon>
    </lineage>
</organism>
<feature type="region of interest" description="Disordered" evidence="1">
    <location>
        <begin position="26"/>
        <end position="80"/>
    </location>
</feature>
<evidence type="ECO:0000256" key="2">
    <source>
        <dbReference type="SAM" id="SignalP"/>
    </source>
</evidence>
<feature type="signal peptide" evidence="2">
    <location>
        <begin position="1"/>
        <end position="25"/>
    </location>
</feature>
<reference evidence="4" key="1">
    <citation type="submission" date="2017-04" db="EMBL/GenBank/DDBJ databases">
        <authorList>
            <person name="Varghese N."/>
            <person name="Submissions S."/>
        </authorList>
    </citation>
    <scope>NUCLEOTIDE SEQUENCE [LARGE SCALE GENOMIC DNA]</scope>
    <source>
        <strain evidence="4">RKEM611</strain>
    </source>
</reference>
<protein>
    <recommendedName>
        <fullName evidence="5">Transporter</fullName>
    </recommendedName>
</protein>
<keyword evidence="2" id="KW-0732">Signal</keyword>
<gene>
    <name evidence="3" type="ORF">SAMN06296036_105236</name>
</gene>
<feature type="compositionally biased region" description="Basic residues" evidence="1">
    <location>
        <begin position="52"/>
        <end position="73"/>
    </location>
</feature>
<feature type="compositionally biased region" description="Pro residues" evidence="1">
    <location>
        <begin position="32"/>
        <end position="44"/>
    </location>
</feature>
<evidence type="ECO:0000313" key="3">
    <source>
        <dbReference type="EMBL" id="SMF13486.1"/>
    </source>
</evidence>
<dbReference type="Proteomes" id="UP000192907">
    <property type="component" value="Unassembled WGS sequence"/>
</dbReference>
<sequence>MTIAWLVPLAILLGPVAFTGRSASAQTKKILPPSPPPKIVPPHPTIDDLKKDLKRKRMRRRKREPEKFKKKGAPKPESPIIEMTQETRPGRIHSSVSFMIPYAKTFGEFRDQYIVEPGLLFNLDIRLGDQEDYKKTSFWLGFRMAPMNGSGTYRSQNGRFSFLYWGPSLSLAWIKNSKSTLKKSSDEKDATKNTDDAIQNSWRWSFGIAALSRYGTVSEDLSPGEGELSNEGLTIDIPGVWTELTYGRIYGKTISMDVTVGLQSGEAKLFAYTAIGMGLWY</sequence>
<evidence type="ECO:0000256" key="1">
    <source>
        <dbReference type="SAM" id="MobiDB-lite"/>
    </source>
</evidence>
<keyword evidence="4" id="KW-1185">Reference proteome</keyword>
<feature type="chain" id="PRO_5012938441" description="Transporter" evidence="2">
    <location>
        <begin position="26"/>
        <end position="281"/>
    </location>
</feature>
<dbReference type="STRING" id="1513793.SAMN06296036_105236"/>
<evidence type="ECO:0008006" key="5">
    <source>
        <dbReference type="Google" id="ProtNLM"/>
    </source>
</evidence>
<accession>A0A1Y6BIU1</accession>